<proteinExistence type="predicted"/>
<organism evidence="2 3">
    <name type="scientific">Xylaria bambusicola</name>
    <dbReference type="NCBI Taxonomy" id="326684"/>
    <lineage>
        <taxon>Eukaryota</taxon>
        <taxon>Fungi</taxon>
        <taxon>Dikarya</taxon>
        <taxon>Ascomycota</taxon>
        <taxon>Pezizomycotina</taxon>
        <taxon>Sordariomycetes</taxon>
        <taxon>Xylariomycetidae</taxon>
        <taxon>Xylariales</taxon>
        <taxon>Xylariaceae</taxon>
        <taxon>Xylaria</taxon>
    </lineage>
</organism>
<keyword evidence="3" id="KW-1185">Reference proteome</keyword>
<gene>
    <name evidence="2" type="ORF">RRF57_012033</name>
</gene>
<dbReference type="PANTHER" id="PTHR12461">
    <property type="entry name" value="HYPOXIA-INDUCIBLE FACTOR 1 ALPHA INHIBITOR-RELATED"/>
    <property type="match status" value="1"/>
</dbReference>
<dbReference type="Gene3D" id="2.60.120.650">
    <property type="entry name" value="Cupin"/>
    <property type="match status" value="1"/>
</dbReference>
<dbReference type="Pfam" id="PF13621">
    <property type="entry name" value="Cupin_8"/>
    <property type="match status" value="1"/>
</dbReference>
<evidence type="ECO:0000313" key="3">
    <source>
        <dbReference type="Proteomes" id="UP001305414"/>
    </source>
</evidence>
<dbReference type="InterPro" id="IPR003347">
    <property type="entry name" value="JmjC_dom"/>
</dbReference>
<dbReference type="PANTHER" id="PTHR12461:SF105">
    <property type="entry name" value="HYPOXIA-INDUCIBLE FACTOR 1-ALPHA INHIBITOR"/>
    <property type="match status" value="1"/>
</dbReference>
<feature type="domain" description="JmjC" evidence="1">
    <location>
        <begin position="197"/>
        <end position="357"/>
    </location>
</feature>
<dbReference type="AlphaFoldDB" id="A0AAN7ZDF1"/>
<reference evidence="2 3" key="1">
    <citation type="submission" date="2023-10" db="EMBL/GenBank/DDBJ databases">
        <title>Draft genome sequence of Xylaria bambusicola isolate GMP-LS, the root and basal stem rot pathogen of sugarcane in Indonesia.</title>
        <authorList>
            <person name="Selvaraj P."/>
            <person name="Muralishankar V."/>
            <person name="Muruganantham S."/>
            <person name="Sp S."/>
            <person name="Haryani S."/>
            <person name="Lau K.J.X."/>
            <person name="Naqvi N.I."/>
        </authorList>
    </citation>
    <scope>NUCLEOTIDE SEQUENCE [LARGE SCALE GENOMIC DNA]</scope>
    <source>
        <strain evidence="2">GMP-LS</strain>
    </source>
</reference>
<name>A0AAN7ZDF1_9PEZI</name>
<dbReference type="Proteomes" id="UP001305414">
    <property type="component" value="Unassembled WGS sequence"/>
</dbReference>
<accession>A0AAN7ZDF1</accession>
<comment type="caution">
    <text evidence="2">The sequence shown here is derived from an EMBL/GenBank/DDBJ whole genome shotgun (WGS) entry which is preliminary data.</text>
</comment>
<dbReference type="PROSITE" id="PS51184">
    <property type="entry name" value="JMJC"/>
    <property type="match status" value="1"/>
</dbReference>
<sequence>MRRVSAYRAFQASRSRPGHLQVRRYATPVPDDHLNHHDRVRPVATIDGAADVEAFRSLAWGPAMPVHWKGFHQLPAMKSWTTVRGREKGLVSFGGDKLESFSDTIVSYELIVSPSSQGDESSGCSLDCLKAFQAWLDRTLTNQHNHLLQNLTSQLLESAENSRSRFLQFDAPLSLIIQASRYNRSKGIDPWQRVSQLYIAQSDIRNLPPALGDDLPVPDIVGRVGKGDIYDSSIWLGLQPTYTPLHRDPNPNLFCQLVGSKAVRLLRPKAGLSVFADVLRSLGAVGNSRFRGPEMMDGPEREGLHRAVWGDPDPSREVLQATLGPGDALFIPRGWWHSVRSVGHEAELNASANWWFR</sequence>
<evidence type="ECO:0000259" key="1">
    <source>
        <dbReference type="PROSITE" id="PS51184"/>
    </source>
</evidence>
<dbReference type="EMBL" id="JAWHQM010000066">
    <property type="protein sequence ID" value="KAK5636321.1"/>
    <property type="molecule type" value="Genomic_DNA"/>
</dbReference>
<dbReference type="SUPFAM" id="SSF51197">
    <property type="entry name" value="Clavaminate synthase-like"/>
    <property type="match status" value="1"/>
</dbReference>
<evidence type="ECO:0000313" key="2">
    <source>
        <dbReference type="EMBL" id="KAK5636321.1"/>
    </source>
</evidence>
<protein>
    <recommendedName>
        <fullName evidence="1">JmjC domain-containing protein</fullName>
    </recommendedName>
</protein>
<dbReference type="InterPro" id="IPR041667">
    <property type="entry name" value="Cupin_8"/>
</dbReference>